<comment type="similarity">
    <text evidence="1 5">Belongs to the bacterial ribosomal protein bL17 family.</text>
</comment>
<keyword evidence="2 5" id="KW-0689">Ribosomal protein</keyword>
<dbReference type="PANTHER" id="PTHR14413">
    <property type="entry name" value="RIBOSOMAL PROTEIN L17"/>
    <property type="match status" value="1"/>
</dbReference>
<dbReference type="PROSITE" id="PS01167">
    <property type="entry name" value="RIBOSOMAL_L17"/>
    <property type="match status" value="1"/>
</dbReference>
<reference evidence="7 8" key="1">
    <citation type="journal article" date="2015" name="Nature">
        <title>rRNA introns, odd ribosomes, and small enigmatic genomes across a large radiation of phyla.</title>
        <authorList>
            <person name="Brown C.T."/>
            <person name="Hug L.A."/>
            <person name="Thomas B.C."/>
            <person name="Sharon I."/>
            <person name="Castelle C.J."/>
            <person name="Singh A."/>
            <person name="Wilkins M.J."/>
            <person name="Williams K.H."/>
            <person name="Banfield J.F."/>
        </authorList>
    </citation>
    <scope>NUCLEOTIDE SEQUENCE [LARGE SCALE GENOMIC DNA]</scope>
</reference>
<protein>
    <recommendedName>
        <fullName evidence="4 6">50S ribosomal protein L17</fullName>
    </recommendedName>
</protein>
<evidence type="ECO:0000256" key="1">
    <source>
        <dbReference type="ARBA" id="ARBA00008777"/>
    </source>
</evidence>
<evidence type="ECO:0000256" key="2">
    <source>
        <dbReference type="ARBA" id="ARBA00022980"/>
    </source>
</evidence>
<dbReference type="SUPFAM" id="SSF64263">
    <property type="entry name" value="Prokaryotic ribosomal protein L17"/>
    <property type="match status" value="1"/>
</dbReference>
<evidence type="ECO:0000256" key="5">
    <source>
        <dbReference type="RuleBase" id="RU000660"/>
    </source>
</evidence>
<dbReference type="Proteomes" id="UP000033946">
    <property type="component" value="Unassembled WGS sequence"/>
</dbReference>
<dbReference type="PATRIC" id="fig|1619111.3.peg.109"/>
<evidence type="ECO:0000313" key="8">
    <source>
        <dbReference type="Proteomes" id="UP000033946"/>
    </source>
</evidence>
<dbReference type="EMBL" id="LCNE01000005">
    <property type="protein sequence ID" value="KKU49157.1"/>
    <property type="molecule type" value="Genomic_DNA"/>
</dbReference>
<keyword evidence="3 5" id="KW-0687">Ribonucleoprotein</keyword>
<accession>A0A0G1QW86</accession>
<dbReference type="GO" id="GO:0003735">
    <property type="term" value="F:structural constituent of ribosome"/>
    <property type="evidence" value="ECO:0007669"/>
    <property type="project" value="InterPro"/>
</dbReference>
<gene>
    <name evidence="7" type="ORF">UX69_C0005G0017</name>
</gene>
<comment type="caution">
    <text evidence="7">The sequence shown here is derived from an EMBL/GenBank/DDBJ whole genome shotgun (WGS) entry which is preliminary data.</text>
</comment>
<evidence type="ECO:0000313" key="7">
    <source>
        <dbReference type="EMBL" id="KKU49157.1"/>
    </source>
</evidence>
<dbReference type="PANTHER" id="PTHR14413:SF16">
    <property type="entry name" value="LARGE RIBOSOMAL SUBUNIT PROTEIN BL17M"/>
    <property type="match status" value="1"/>
</dbReference>
<dbReference type="InterPro" id="IPR000456">
    <property type="entry name" value="Ribosomal_bL17"/>
</dbReference>
<dbReference type="NCBIfam" id="TIGR00059">
    <property type="entry name" value="L17"/>
    <property type="match status" value="1"/>
</dbReference>
<evidence type="ECO:0000256" key="6">
    <source>
        <dbReference type="RuleBase" id="RU000661"/>
    </source>
</evidence>
<sequence length="137" mass="15081">MRHRVFGKRLGRDGGHKASLLKNLSIALLQHGHIETTLAKAKAVKPFVEQLITTAKIDSVSTARQLSASLFNNASAVTKLRKDLGKGYASRKGGYTRIVKMGSRAGDQALMARLELLEVKKKRTVKAKPEETKNEDK</sequence>
<evidence type="ECO:0000256" key="4">
    <source>
        <dbReference type="ARBA" id="ARBA00035494"/>
    </source>
</evidence>
<dbReference type="GO" id="GO:0022625">
    <property type="term" value="C:cytosolic large ribosomal subunit"/>
    <property type="evidence" value="ECO:0007669"/>
    <property type="project" value="TreeGrafter"/>
</dbReference>
<evidence type="ECO:0000256" key="3">
    <source>
        <dbReference type="ARBA" id="ARBA00023274"/>
    </source>
</evidence>
<dbReference type="GO" id="GO:0006412">
    <property type="term" value="P:translation"/>
    <property type="evidence" value="ECO:0007669"/>
    <property type="project" value="InterPro"/>
</dbReference>
<dbReference type="AlphaFoldDB" id="A0A0G1QW86"/>
<proteinExistence type="inferred from homology"/>
<organism evidence="7 8">
    <name type="scientific">candidate division WWE3 bacterium GW2011_GWA2_46_9</name>
    <dbReference type="NCBI Taxonomy" id="1619111"/>
    <lineage>
        <taxon>Bacteria</taxon>
        <taxon>Katanobacteria</taxon>
    </lineage>
</organism>
<dbReference type="InterPro" id="IPR047859">
    <property type="entry name" value="Ribosomal_bL17_CS"/>
</dbReference>
<dbReference type="Gene3D" id="3.90.1030.10">
    <property type="entry name" value="Ribosomal protein L17"/>
    <property type="match status" value="1"/>
</dbReference>
<dbReference type="Pfam" id="PF01196">
    <property type="entry name" value="Ribosomal_L17"/>
    <property type="match status" value="1"/>
</dbReference>
<name>A0A0G1QW86_UNCKA</name>
<dbReference type="InterPro" id="IPR036373">
    <property type="entry name" value="Ribosomal_bL17_sf"/>
</dbReference>